<dbReference type="GO" id="GO:0002250">
    <property type="term" value="P:adaptive immune response"/>
    <property type="evidence" value="ECO:0007669"/>
    <property type="project" value="UniProtKB-KW"/>
</dbReference>
<dbReference type="FunFam" id="2.60.40.10:FF:001878">
    <property type="entry name" value="Immunoglobulin heavy variable 1-4"/>
    <property type="match status" value="1"/>
</dbReference>
<protein>
    <recommendedName>
        <fullName evidence="4">Ig-like domain-containing protein</fullName>
    </recommendedName>
</protein>
<dbReference type="InterPro" id="IPR007110">
    <property type="entry name" value="Ig-like_dom"/>
</dbReference>
<dbReference type="InterPro" id="IPR013783">
    <property type="entry name" value="Ig-like_fold"/>
</dbReference>
<dbReference type="Ensembl" id="ENSCCNT00000013345.1">
    <property type="protein sequence ID" value="ENSCCNP00000010133.1"/>
    <property type="gene ID" value="ENSCCNG00000010645.1"/>
</dbReference>
<sequence>SAPGWVKPSQTLSLTCAVSGASISSYAWSWIRQPPGKSLVWIGHINSGGGTSYNPSLKSRISISRDTSKNQFSLQLSSVTAEDTATYYCTRDTVRGTQHEPTQTSLQTCYSHS</sequence>
<evidence type="ECO:0000259" key="4">
    <source>
        <dbReference type="PROSITE" id="PS50835"/>
    </source>
</evidence>
<dbReference type="GO" id="GO:0005576">
    <property type="term" value="C:extracellular region"/>
    <property type="evidence" value="ECO:0007669"/>
    <property type="project" value="UniProtKB-ARBA"/>
</dbReference>
<dbReference type="InterPro" id="IPR013106">
    <property type="entry name" value="Ig_V-set"/>
</dbReference>
<keyword evidence="1" id="KW-0391">Immunity</keyword>
<evidence type="ECO:0000313" key="5">
    <source>
        <dbReference type="Ensembl" id="ENSCCNP00000010133.1"/>
    </source>
</evidence>
<dbReference type="InterPro" id="IPR050199">
    <property type="entry name" value="IgHV"/>
</dbReference>
<evidence type="ECO:0000256" key="1">
    <source>
        <dbReference type="ARBA" id="ARBA00022859"/>
    </source>
</evidence>
<dbReference type="GO" id="GO:0019814">
    <property type="term" value="C:immunoglobulin complex"/>
    <property type="evidence" value="ECO:0007669"/>
    <property type="project" value="UniProtKB-KW"/>
</dbReference>
<dbReference type="SMART" id="SM00409">
    <property type="entry name" value="IG"/>
    <property type="match status" value="1"/>
</dbReference>
<keyword evidence="3" id="KW-1280">Immunoglobulin</keyword>
<proteinExistence type="predicted"/>
<name>A0A8C0WDS1_CASCN</name>
<evidence type="ECO:0000256" key="3">
    <source>
        <dbReference type="ARBA" id="ARBA00043265"/>
    </source>
</evidence>
<dbReference type="AlphaFoldDB" id="A0A8C0WDS1"/>
<dbReference type="SMART" id="SM00406">
    <property type="entry name" value="IGv"/>
    <property type="match status" value="1"/>
</dbReference>
<keyword evidence="2" id="KW-1064">Adaptive immunity</keyword>
<dbReference type="SUPFAM" id="SSF48726">
    <property type="entry name" value="Immunoglobulin"/>
    <property type="match status" value="1"/>
</dbReference>
<reference evidence="5" key="1">
    <citation type="submission" date="2023-09" db="UniProtKB">
        <authorList>
            <consortium name="Ensembl"/>
        </authorList>
    </citation>
    <scope>IDENTIFICATION</scope>
</reference>
<dbReference type="InterPro" id="IPR036179">
    <property type="entry name" value="Ig-like_dom_sf"/>
</dbReference>
<evidence type="ECO:0000256" key="2">
    <source>
        <dbReference type="ARBA" id="ARBA00023130"/>
    </source>
</evidence>
<dbReference type="Pfam" id="PF07686">
    <property type="entry name" value="V-set"/>
    <property type="match status" value="1"/>
</dbReference>
<dbReference type="InterPro" id="IPR003599">
    <property type="entry name" value="Ig_sub"/>
</dbReference>
<dbReference type="Gene3D" id="2.60.40.10">
    <property type="entry name" value="Immunoglobulins"/>
    <property type="match status" value="1"/>
</dbReference>
<accession>A0A8C0WDS1</accession>
<feature type="domain" description="Ig-like" evidence="4">
    <location>
        <begin position="1"/>
        <end position="107"/>
    </location>
</feature>
<dbReference type="PROSITE" id="PS50835">
    <property type="entry name" value="IG_LIKE"/>
    <property type="match status" value="1"/>
</dbReference>
<organism evidence="5">
    <name type="scientific">Castor canadensis</name>
    <name type="common">American beaver</name>
    <dbReference type="NCBI Taxonomy" id="51338"/>
    <lineage>
        <taxon>Eukaryota</taxon>
        <taxon>Metazoa</taxon>
        <taxon>Chordata</taxon>
        <taxon>Craniata</taxon>
        <taxon>Vertebrata</taxon>
        <taxon>Euteleostomi</taxon>
        <taxon>Mammalia</taxon>
        <taxon>Eutheria</taxon>
        <taxon>Euarchontoglires</taxon>
        <taxon>Glires</taxon>
        <taxon>Rodentia</taxon>
        <taxon>Castorimorpha</taxon>
        <taxon>Castoridae</taxon>
        <taxon>Castor</taxon>
    </lineage>
</organism>
<dbReference type="PANTHER" id="PTHR23266">
    <property type="entry name" value="IMMUNOGLOBULIN HEAVY CHAIN"/>
    <property type="match status" value="1"/>
</dbReference>